<reference evidence="2 3" key="1">
    <citation type="journal article" date="2005" name="Science">
        <title>Genome of the host-cell transforming parasite Theileria annulata compared with T. parva.</title>
        <authorList>
            <person name="Pain A."/>
            <person name="Renauld H."/>
            <person name="Berriman M."/>
            <person name="Murphy L."/>
            <person name="Yeats C.A."/>
            <person name="Weir W."/>
            <person name="Kerhornou A."/>
            <person name="Aslett M."/>
            <person name="Bishop R."/>
            <person name="Bouchier C."/>
            <person name="Cochet M."/>
            <person name="Coulson R.M.R."/>
            <person name="Cronin A."/>
            <person name="de Villiers E.P."/>
            <person name="Fraser A."/>
            <person name="Fosker N."/>
            <person name="Gardner M."/>
            <person name="Goble A."/>
            <person name="Griffiths-Jones S."/>
            <person name="Harris D.E."/>
            <person name="Katzer F."/>
            <person name="Larke N."/>
            <person name="Lord A."/>
            <person name="Maser P."/>
            <person name="McKellar S."/>
            <person name="Mooney P."/>
            <person name="Morton F."/>
            <person name="Nene V."/>
            <person name="O'Neil S."/>
            <person name="Price C."/>
            <person name="Quail M.A."/>
            <person name="Rabbinowitsch E."/>
            <person name="Rawlings N.D."/>
            <person name="Rutter S."/>
            <person name="Saunders D."/>
            <person name="Seeger K."/>
            <person name="Shah T."/>
            <person name="Squares R."/>
            <person name="Squares S."/>
            <person name="Tivey A."/>
            <person name="Walker A.R."/>
            <person name="Woodward J."/>
            <person name="Dobbelaere D.A.E."/>
            <person name="Langsley G."/>
            <person name="Rajandream M.A."/>
            <person name="McKeever D."/>
            <person name="Shiels B."/>
            <person name="Tait A."/>
            <person name="Barrell B.G."/>
            <person name="Hall N."/>
        </authorList>
    </citation>
    <scope>NUCLEOTIDE SEQUENCE [LARGE SCALE GENOMIC DNA]</scope>
    <source>
        <strain evidence="3">Ankara</strain>
    </source>
</reference>
<dbReference type="EMBL" id="CR940352">
    <property type="protein sequence ID" value="CAI75378.1"/>
    <property type="molecule type" value="Genomic_DNA"/>
</dbReference>
<dbReference type="OrthoDB" id="366307at2759"/>
<keyword evidence="3" id="KW-1185">Reference proteome</keyword>
<dbReference type="InParanoid" id="Q4UCS3"/>
<dbReference type="OMA" id="RVNCKNV"/>
<sequence>MLSPNVKTLFERIKARVNCKNVKFSKPPLTPETSVHTPSRYSVGGLREHGEWLSTFSEIKRTFDRENMDINLIFATKTGESFIKSLSDRVYSLNPADIYEILLSLHIFNAKLEHFEAILLNELKDSLDDLTTLQLFELPTLTTRMDESFSKKFEQVLFTTFIAGASYSLIYSMYFITYR</sequence>
<name>Q4UCS3_THEAN</name>
<dbReference type="AlphaFoldDB" id="Q4UCS3"/>
<keyword evidence="1" id="KW-0812">Transmembrane</keyword>
<feature type="transmembrane region" description="Helical" evidence="1">
    <location>
        <begin position="156"/>
        <end position="176"/>
    </location>
</feature>
<dbReference type="RefSeq" id="XP_954854.1">
    <property type="nucleotide sequence ID" value="XM_949761.1"/>
</dbReference>
<dbReference type="GeneID" id="3865111"/>
<organism evidence="2 3">
    <name type="scientific">Theileria annulata</name>
    <dbReference type="NCBI Taxonomy" id="5874"/>
    <lineage>
        <taxon>Eukaryota</taxon>
        <taxon>Sar</taxon>
        <taxon>Alveolata</taxon>
        <taxon>Apicomplexa</taxon>
        <taxon>Aconoidasida</taxon>
        <taxon>Piroplasmida</taxon>
        <taxon>Theileriidae</taxon>
        <taxon>Theileria</taxon>
    </lineage>
</organism>
<keyword evidence="1" id="KW-0472">Membrane</keyword>
<evidence type="ECO:0000313" key="2">
    <source>
        <dbReference type="EMBL" id="CAI75378.1"/>
    </source>
</evidence>
<proteinExistence type="predicted"/>
<accession>Q4UCS3</accession>
<keyword evidence="1" id="KW-1133">Transmembrane helix</keyword>
<evidence type="ECO:0000256" key="1">
    <source>
        <dbReference type="SAM" id="Phobius"/>
    </source>
</evidence>
<dbReference type="Proteomes" id="UP000001950">
    <property type="component" value="Chromosome 3"/>
</dbReference>
<protein>
    <submittedName>
        <fullName evidence="2">Uncharacterized protein</fullName>
    </submittedName>
</protein>
<evidence type="ECO:0000313" key="3">
    <source>
        <dbReference type="Proteomes" id="UP000001950"/>
    </source>
</evidence>
<dbReference type="eggNOG" id="ENOG502RWFD">
    <property type="taxonomic scope" value="Eukaryota"/>
</dbReference>
<dbReference type="KEGG" id="tan:TA05405"/>
<dbReference type="VEuPathDB" id="PiroplasmaDB:TA05405"/>
<gene>
    <name evidence="2" type="ORF">TA05405</name>
</gene>